<dbReference type="Gene3D" id="2.170.140.10">
    <property type="entry name" value="Chitin binding domain"/>
    <property type="match status" value="1"/>
</dbReference>
<dbReference type="Pfam" id="PF01607">
    <property type="entry name" value="CBM_14"/>
    <property type="match status" value="1"/>
</dbReference>
<evidence type="ECO:0000313" key="10">
    <source>
        <dbReference type="Proteomes" id="UP000279271"/>
    </source>
</evidence>
<name>A0A3M7KX78_AUXPR</name>
<reference evidence="10" key="1">
    <citation type="journal article" date="2018" name="Algal Res.">
        <title>Characterization of plant carbon substrate utilization by Auxenochlorella protothecoides.</title>
        <authorList>
            <person name="Vogler B.W."/>
            <person name="Starkenburg S.R."/>
            <person name="Sudasinghe N."/>
            <person name="Schambach J.Y."/>
            <person name="Rollin J.A."/>
            <person name="Pattathil S."/>
            <person name="Barry A.N."/>
        </authorList>
    </citation>
    <scope>NUCLEOTIDE SEQUENCE [LARGE SCALE GENOMIC DNA]</scope>
    <source>
        <strain evidence="10">UTEX 25</strain>
    </source>
</reference>
<feature type="compositionally biased region" description="Low complexity" evidence="7">
    <location>
        <begin position="456"/>
        <end position="468"/>
    </location>
</feature>
<feature type="region of interest" description="Disordered" evidence="7">
    <location>
        <begin position="443"/>
        <end position="468"/>
    </location>
</feature>
<comment type="caution">
    <text evidence="9">The sequence shown here is derived from an EMBL/GenBank/DDBJ whole genome shotgun (WGS) entry which is preliminary data.</text>
</comment>
<keyword evidence="3" id="KW-0186">Copper</keyword>
<dbReference type="PANTHER" id="PTHR36575:SF2">
    <property type="entry name" value="CHITIN-BINDING TYPE-4 DOMAIN-CONTAINING PROTEIN-RELATED"/>
    <property type="match status" value="1"/>
</dbReference>
<dbReference type="InterPro" id="IPR004302">
    <property type="entry name" value="Cellulose/chitin-bd_N"/>
</dbReference>
<dbReference type="AlphaFoldDB" id="A0A3M7KX78"/>
<evidence type="ECO:0000256" key="7">
    <source>
        <dbReference type="SAM" id="MobiDB-lite"/>
    </source>
</evidence>
<dbReference type="PROSITE" id="PS50940">
    <property type="entry name" value="CHIT_BIND_II"/>
    <property type="match status" value="1"/>
</dbReference>
<dbReference type="GO" id="GO:0008061">
    <property type="term" value="F:chitin binding"/>
    <property type="evidence" value="ECO:0007669"/>
    <property type="project" value="InterPro"/>
</dbReference>
<dbReference type="InterPro" id="IPR002557">
    <property type="entry name" value="Chitin-bd_dom"/>
</dbReference>
<comment type="cofactor">
    <cofactor evidence="1">
        <name>Cu(2+)</name>
        <dbReference type="ChEBI" id="CHEBI:29036"/>
    </cofactor>
</comment>
<dbReference type="SMART" id="SM00494">
    <property type="entry name" value="ChtBD2"/>
    <property type="match status" value="1"/>
</dbReference>
<keyword evidence="2" id="KW-0479">Metal-binding</keyword>
<dbReference type="EMBL" id="QOKY01000179">
    <property type="protein sequence ID" value="RMZ54380.1"/>
    <property type="molecule type" value="Genomic_DNA"/>
</dbReference>
<evidence type="ECO:0000256" key="3">
    <source>
        <dbReference type="ARBA" id="ARBA00023008"/>
    </source>
</evidence>
<evidence type="ECO:0000259" key="8">
    <source>
        <dbReference type="PROSITE" id="PS50940"/>
    </source>
</evidence>
<dbReference type="Pfam" id="PF03067">
    <property type="entry name" value="LPMO_10"/>
    <property type="match status" value="2"/>
</dbReference>
<dbReference type="InterPro" id="IPR052282">
    <property type="entry name" value="Starch-active_LPMO"/>
</dbReference>
<sequence>MLVLTQVDAHGYIAVPASRNFLHNTDYCPHCLNAGGTRATSEGGALRWPLSRHGICGDPFAGERKHEYGGVSATGTITGNYTEGDNINITIVINTSHKGRFSFRICVIWNPSLELTELTEDCLNEHILVQADVPGAQNPGTAHWYDTGSDATMTYKLPQGLTCDGQTTRCVLQWYYLTGNTCDPPNTDPNYASLWLPGCLDDGASYPEEELDHFNLAMRTYARAASLVLALAVAACLLQRVEAHGYLAVPLSRNALHNTDYCKQCLNAGGPSACSAGGSLEWPAGRHGMCGDPYTGERKHEYGGVSATGTITGTYTEGQVVNMTIVITAAHKGRFMFRVCVIQDPTSERAELTDECLNQHILMQADVAGAQNAGSPYWYDRGVGSWDMAYQLPQGLTCDGVNTRCVMQWWYLTGNSCEPPNTDPKYASPQLTKCGTNGAYPEEVRLGKLSPPPTKKSPSPSTKKSPPPAACAAKDATCGCSGGKTGLFADIAGGCEGFFNCGASGAYYMVCPATTLFNPATKNCDWPSAVTCKA</sequence>
<evidence type="ECO:0000313" key="9">
    <source>
        <dbReference type="EMBL" id="RMZ54380.1"/>
    </source>
</evidence>
<accession>A0A3M7KX78</accession>
<evidence type="ECO:0000256" key="6">
    <source>
        <dbReference type="ARBA" id="ARBA00034311"/>
    </source>
</evidence>
<keyword evidence="4" id="KW-1015">Disulfide bond</keyword>
<dbReference type="SUPFAM" id="SSF57625">
    <property type="entry name" value="Invertebrate chitin-binding proteins"/>
    <property type="match status" value="1"/>
</dbReference>
<gene>
    <name evidence="9" type="ORF">APUTEX25_001956</name>
</gene>
<organism evidence="9 10">
    <name type="scientific">Auxenochlorella protothecoides</name>
    <name type="common">Green microalga</name>
    <name type="synonym">Chlorella protothecoides</name>
    <dbReference type="NCBI Taxonomy" id="3075"/>
    <lineage>
        <taxon>Eukaryota</taxon>
        <taxon>Viridiplantae</taxon>
        <taxon>Chlorophyta</taxon>
        <taxon>core chlorophytes</taxon>
        <taxon>Trebouxiophyceae</taxon>
        <taxon>Chlorellales</taxon>
        <taxon>Chlorellaceae</taxon>
        <taxon>Auxenochlorella</taxon>
    </lineage>
</organism>
<evidence type="ECO:0000256" key="2">
    <source>
        <dbReference type="ARBA" id="ARBA00022723"/>
    </source>
</evidence>
<dbReference type="InterPro" id="IPR036508">
    <property type="entry name" value="Chitin-bd_dom_sf"/>
</dbReference>
<dbReference type="GO" id="GO:0005576">
    <property type="term" value="C:extracellular region"/>
    <property type="evidence" value="ECO:0007669"/>
    <property type="project" value="InterPro"/>
</dbReference>
<dbReference type="PANTHER" id="PTHR36575">
    <property type="entry name" value="BINDING PROTEIN, PUTATIVE (AFU_ORTHOLOGUE AFUA_1G14430)-RELATED"/>
    <property type="match status" value="1"/>
</dbReference>
<dbReference type="GO" id="GO:0046872">
    <property type="term" value="F:metal ion binding"/>
    <property type="evidence" value="ECO:0007669"/>
    <property type="project" value="UniProtKB-KW"/>
</dbReference>
<protein>
    <recommendedName>
        <fullName evidence="8">Chitin-binding type-2 domain-containing protein</fullName>
    </recommendedName>
</protein>
<evidence type="ECO:0000256" key="1">
    <source>
        <dbReference type="ARBA" id="ARBA00001973"/>
    </source>
</evidence>
<keyword evidence="5" id="KW-0325">Glycoprotein</keyword>
<comment type="similarity">
    <text evidence="6">Belongs to the polysaccharide monooxygenase AA13 family.</text>
</comment>
<evidence type="ECO:0000256" key="5">
    <source>
        <dbReference type="ARBA" id="ARBA00023180"/>
    </source>
</evidence>
<proteinExistence type="inferred from homology"/>
<dbReference type="Proteomes" id="UP000279271">
    <property type="component" value="Unassembled WGS sequence"/>
</dbReference>
<evidence type="ECO:0000256" key="4">
    <source>
        <dbReference type="ARBA" id="ARBA00023157"/>
    </source>
</evidence>
<feature type="domain" description="Chitin-binding type-2" evidence="8">
    <location>
        <begin position="477"/>
        <end position="534"/>
    </location>
</feature>